<proteinExistence type="inferred from homology"/>
<evidence type="ECO:0000256" key="2">
    <source>
        <dbReference type="ARBA" id="ARBA00004377"/>
    </source>
</evidence>
<sequence length="49" mass="5433">MLDLDMGAYAAFVWPAWGISALALAALVVRSVMAARRWKRELDRLEGGK</sequence>
<evidence type="ECO:0000256" key="9">
    <source>
        <dbReference type="ARBA" id="ARBA00022748"/>
    </source>
</evidence>
<keyword evidence="8 12" id="KW-0812">Transmembrane</keyword>
<comment type="function">
    <text evidence="1 12">Required for the export of heme to the periplasm for the biogenesis of c-type cytochromes.</text>
</comment>
<accession>A0A8E0TRI1</accession>
<keyword evidence="5 12" id="KW-0813">Transport</keyword>
<comment type="subcellular location">
    <subcellularLocation>
        <location evidence="2 12">Cell inner membrane</location>
        <topology evidence="2 12">Single-pass membrane protein</topology>
    </subcellularLocation>
</comment>
<evidence type="ECO:0000313" key="13">
    <source>
        <dbReference type="EMBL" id="GAD59542.1"/>
    </source>
</evidence>
<dbReference type="GO" id="GO:0005886">
    <property type="term" value="C:plasma membrane"/>
    <property type="evidence" value="ECO:0007669"/>
    <property type="project" value="UniProtKB-SubCell"/>
</dbReference>
<keyword evidence="9 12" id="KW-0201">Cytochrome c-type biogenesis</keyword>
<organism evidence="13 14">
    <name type="scientific">Brevundimonas abyssalis TAR-001</name>
    <dbReference type="NCBI Taxonomy" id="1391729"/>
    <lineage>
        <taxon>Bacteria</taxon>
        <taxon>Pseudomonadati</taxon>
        <taxon>Pseudomonadota</taxon>
        <taxon>Alphaproteobacteria</taxon>
        <taxon>Caulobacterales</taxon>
        <taxon>Caulobacteraceae</taxon>
        <taxon>Brevundimonas</taxon>
    </lineage>
</organism>
<protein>
    <recommendedName>
        <fullName evidence="4 12">Heme exporter protein D</fullName>
    </recommendedName>
</protein>
<dbReference type="RefSeq" id="WP_021697637.1">
    <property type="nucleotide sequence ID" value="NZ_BATC01000030.1"/>
</dbReference>
<dbReference type="GO" id="GO:0017004">
    <property type="term" value="P:cytochrome complex assembly"/>
    <property type="evidence" value="ECO:0007669"/>
    <property type="project" value="UniProtKB-KW"/>
</dbReference>
<dbReference type="Pfam" id="PF04995">
    <property type="entry name" value="CcmD"/>
    <property type="match status" value="1"/>
</dbReference>
<feature type="transmembrane region" description="Helical" evidence="12">
    <location>
        <begin position="6"/>
        <end position="29"/>
    </location>
</feature>
<keyword evidence="14" id="KW-1185">Reference proteome</keyword>
<keyword evidence="11 12" id="KW-0472">Membrane</keyword>
<name>A0A8E0TRI1_9CAUL</name>
<evidence type="ECO:0000256" key="1">
    <source>
        <dbReference type="ARBA" id="ARBA00002442"/>
    </source>
</evidence>
<evidence type="ECO:0000256" key="8">
    <source>
        <dbReference type="ARBA" id="ARBA00022692"/>
    </source>
</evidence>
<evidence type="ECO:0000256" key="5">
    <source>
        <dbReference type="ARBA" id="ARBA00022448"/>
    </source>
</evidence>
<comment type="similarity">
    <text evidence="3 12">Belongs to the CcmD/CycX/HelD family.</text>
</comment>
<gene>
    <name evidence="13" type="ORF">MBEBAB_1792</name>
</gene>
<reference evidence="14" key="1">
    <citation type="journal article" date="2013" name="Genome Announc.">
        <title>Draft Genome Sequence of the Dimorphic Prosthecate Bacterium Brevundimonas abyssalis TAR-001T.</title>
        <authorList>
            <person name="Tsubouchi T."/>
            <person name="Nishi S."/>
            <person name="Usui K."/>
            <person name="Shimane Y."/>
            <person name="Takaki Y."/>
            <person name="Maruyama T."/>
            <person name="Hatada Y."/>
        </authorList>
    </citation>
    <scope>NUCLEOTIDE SEQUENCE [LARGE SCALE GENOMIC DNA]</scope>
    <source>
        <strain evidence="14">TAR-001</strain>
    </source>
</reference>
<dbReference type="NCBIfam" id="TIGR03141">
    <property type="entry name" value="cytochro_ccmD"/>
    <property type="match status" value="1"/>
</dbReference>
<keyword evidence="6 12" id="KW-1003">Cell membrane</keyword>
<evidence type="ECO:0000256" key="4">
    <source>
        <dbReference type="ARBA" id="ARBA00016461"/>
    </source>
</evidence>
<dbReference type="Proteomes" id="UP000016569">
    <property type="component" value="Unassembled WGS sequence"/>
</dbReference>
<comment type="caution">
    <text evidence="13">The sequence shown here is derived from an EMBL/GenBank/DDBJ whole genome shotgun (WGS) entry which is preliminary data.</text>
</comment>
<dbReference type="GO" id="GO:0015886">
    <property type="term" value="P:heme transport"/>
    <property type="evidence" value="ECO:0007669"/>
    <property type="project" value="InterPro"/>
</dbReference>
<keyword evidence="7 12" id="KW-0997">Cell inner membrane</keyword>
<evidence type="ECO:0000256" key="6">
    <source>
        <dbReference type="ARBA" id="ARBA00022475"/>
    </source>
</evidence>
<evidence type="ECO:0000256" key="7">
    <source>
        <dbReference type="ARBA" id="ARBA00022519"/>
    </source>
</evidence>
<evidence type="ECO:0000313" key="14">
    <source>
        <dbReference type="Proteomes" id="UP000016569"/>
    </source>
</evidence>
<dbReference type="InterPro" id="IPR007078">
    <property type="entry name" value="Haem_export_protD_CcmD"/>
</dbReference>
<dbReference type="AlphaFoldDB" id="A0A8E0TRI1"/>
<evidence type="ECO:0000256" key="3">
    <source>
        <dbReference type="ARBA" id="ARBA00008741"/>
    </source>
</evidence>
<evidence type="ECO:0000256" key="11">
    <source>
        <dbReference type="ARBA" id="ARBA00023136"/>
    </source>
</evidence>
<dbReference type="EMBL" id="BATC01000030">
    <property type="protein sequence ID" value="GAD59542.1"/>
    <property type="molecule type" value="Genomic_DNA"/>
</dbReference>
<evidence type="ECO:0000256" key="10">
    <source>
        <dbReference type="ARBA" id="ARBA00022989"/>
    </source>
</evidence>
<evidence type="ECO:0000256" key="12">
    <source>
        <dbReference type="RuleBase" id="RU363101"/>
    </source>
</evidence>
<keyword evidence="10 12" id="KW-1133">Transmembrane helix</keyword>